<evidence type="ECO:0000313" key="2">
    <source>
        <dbReference type="EMBL" id="KAK9147048.1"/>
    </source>
</evidence>
<dbReference type="InterPro" id="IPR055296">
    <property type="entry name" value="SRL2-like"/>
</dbReference>
<dbReference type="EMBL" id="JBBNAE010000002">
    <property type="protein sequence ID" value="KAK9147048.1"/>
    <property type="molecule type" value="Genomic_DNA"/>
</dbReference>
<protein>
    <submittedName>
        <fullName evidence="2">Uncharacterized protein</fullName>
    </submittedName>
</protein>
<dbReference type="Proteomes" id="UP001417504">
    <property type="component" value="Unassembled WGS sequence"/>
</dbReference>
<feature type="region of interest" description="Disordered" evidence="1">
    <location>
        <begin position="105"/>
        <end position="136"/>
    </location>
</feature>
<comment type="caution">
    <text evidence="2">The sequence shown here is derived from an EMBL/GenBank/DDBJ whole genome shotgun (WGS) entry which is preliminary data.</text>
</comment>
<name>A0AAP0K8K7_9MAGN</name>
<feature type="compositionally biased region" description="Basic and acidic residues" evidence="1">
    <location>
        <begin position="105"/>
        <end position="130"/>
    </location>
</feature>
<reference evidence="2 3" key="1">
    <citation type="submission" date="2024-01" db="EMBL/GenBank/DDBJ databases">
        <title>Genome assemblies of Stephania.</title>
        <authorList>
            <person name="Yang L."/>
        </authorList>
    </citation>
    <scope>NUCLEOTIDE SEQUENCE [LARGE SCALE GENOMIC DNA]</scope>
    <source>
        <strain evidence="2">QJT</strain>
        <tissue evidence="2">Leaf</tissue>
    </source>
</reference>
<proteinExistence type="predicted"/>
<evidence type="ECO:0000256" key="1">
    <source>
        <dbReference type="SAM" id="MobiDB-lite"/>
    </source>
</evidence>
<evidence type="ECO:0000313" key="3">
    <source>
        <dbReference type="Proteomes" id="UP001417504"/>
    </source>
</evidence>
<gene>
    <name evidence="2" type="ORF">Sjap_006951</name>
</gene>
<sequence length="297" mass="33208">MVGTVFFLAHIISSSFLPSHLQKIFPEALLVQILNAMMHPDAEAGITAHQIFTVLLIPASKLHRHELNLLRSGYLLKPKMLQSKAASSLSSATALLDKLRREKDSEMTQHHANDTLNDCKGKEPEEEFKQGRGHKNSPNFYRLTSIIDRTARSVISLDTNGNQNSSVRFFQLPLSLRNMSMEHNYGTLPPSCERSLLTLATGMMMFMAKIYNIPALLDFLKSLVPRDVDPYLGICDDLQVYVKPHANIREFGSTSSQQAALYALSDLRVTLHESERAVLDILVKCLPSVIGFFVVNA</sequence>
<organism evidence="2 3">
    <name type="scientific">Stephania japonica</name>
    <dbReference type="NCBI Taxonomy" id="461633"/>
    <lineage>
        <taxon>Eukaryota</taxon>
        <taxon>Viridiplantae</taxon>
        <taxon>Streptophyta</taxon>
        <taxon>Embryophyta</taxon>
        <taxon>Tracheophyta</taxon>
        <taxon>Spermatophyta</taxon>
        <taxon>Magnoliopsida</taxon>
        <taxon>Ranunculales</taxon>
        <taxon>Menispermaceae</taxon>
        <taxon>Menispermoideae</taxon>
        <taxon>Cissampelideae</taxon>
        <taxon>Stephania</taxon>
    </lineage>
</organism>
<accession>A0AAP0K8K7</accession>
<dbReference type="PANTHER" id="PTHR46087:SF11">
    <property type="entry name" value="PROTEIN SEMI-ROLLED LEAF 2"/>
    <property type="match status" value="1"/>
</dbReference>
<dbReference type="PANTHER" id="PTHR46087">
    <property type="entry name" value="PUTATIVE, EXPRESSED-RELATED"/>
    <property type="match status" value="1"/>
</dbReference>
<dbReference type="AlphaFoldDB" id="A0AAP0K8K7"/>
<keyword evidence="3" id="KW-1185">Reference proteome</keyword>